<name>A0A7R8V641_HERIL</name>
<evidence type="ECO:0000256" key="2">
    <source>
        <dbReference type="ARBA" id="ARBA00007717"/>
    </source>
</evidence>
<keyword evidence="5" id="KW-0256">Endoplasmic reticulum</keyword>
<evidence type="ECO:0000256" key="7">
    <source>
        <dbReference type="ARBA" id="ARBA00023136"/>
    </source>
</evidence>
<keyword evidence="11" id="KW-1185">Reference proteome</keyword>
<dbReference type="GO" id="GO:0009966">
    <property type="term" value="P:regulation of signal transduction"/>
    <property type="evidence" value="ECO:0007669"/>
    <property type="project" value="InterPro"/>
</dbReference>
<evidence type="ECO:0000313" key="11">
    <source>
        <dbReference type="Proteomes" id="UP000594454"/>
    </source>
</evidence>
<dbReference type="OMA" id="WSTSRHC"/>
<evidence type="ECO:0000256" key="3">
    <source>
        <dbReference type="ARBA" id="ARBA00022692"/>
    </source>
</evidence>
<gene>
    <name evidence="10" type="ORF">HERILL_LOCUS14726</name>
</gene>
<sequence>MFEEADNLADIFRGGLPYYLLIVLPILILCSSNPVLASSEFAVQRMSQFDVHGKQFGCRSSGINLEGKSLYSWSTSRHCVVTRLQDLTVNQFHEIRLKAGGLVILLPNDISQFGEDVKQQIYQLEHLMLTQATSIPVYFSRHDKNFEQVIADLQRSATAEDYQSASHKQRESALSEIMNSISANGYQIVITGGSHTTPNKQSKIPIIQGELAPMMNIKTVGDVDVNSKLPLVVITANLKTFGLYNDYLNNPDTAVLLTLAELFSKLYSTSNAAPKYRLLFLISESGSLLNFQAMKKWVEENYQTPNIDFVLCLDAINQALSEDQTKIFMHVSKPPKEGTPMNVFYKNLKSIATKYDNVSVEGVHKKISTSEEMAWEHERFTYKRLPAFTLSSVKSHKDPMRTTIFQEDNESNIRNTQRKAKIIAESLARSIYNVDDGEIFTGAMDVSSQMIKSWMHVKSILHNNDLKNAFEKYLKNVKVTYEKTEPRDPDFLFYDSFDGVLNVYSVKPAVFDLFLTILITAYLFSVYFVILYFPHLYTVVCRMSKESMKTKVN</sequence>
<dbReference type="Gene3D" id="3.40.630.10">
    <property type="entry name" value="Zn peptidases"/>
    <property type="match status" value="1"/>
</dbReference>
<proteinExistence type="inferred from homology"/>
<dbReference type="FunCoup" id="A0A7R8V641">
    <property type="interactions" value="2050"/>
</dbReference>
<dbReference type="InParanoid" id="A0A7R8V641"/>
<dbReference type="CDD" id="cd03882">
    <property type="entry name" value="M28_nicalin_like"/>
    <property type="match status" value="1"/>
</dbReference>
<keyword evidence="6 9" id="KW-1133">Transmembrane helix</keyword>
<feature type="transmembrane region" description="Helical" evidence="9">
    <location>
        <begin position="513"/>
        <end position="533"/>
    </location>
</feature>
<comment type="similarity">
    <text evidence="2">Belongs to the nicastrin family.</text>
</comment>
<dbReference type="SUPFAM" id="SSF53187">
    <property type="entry name" value="Zn-dependent exopeptidases"/>
    <property type="match status" value="1"/>
</dbReference>
<feature type="transmembrane region" description="Helical" evidence="9">
    <location>
        <begin position="16"/>
        <end position="36"/>
    </location>
</feature>
<dbReference type="InterPro" id="IPR016574">
    <property type="entry name" value="Nicalin"/>
</dbReference>
<keyword evidence="4" id="KW-0732">Signal</keyword>
<dbReference type="Proteomes" id="UP000594454">
    <property type="component" value="Chromosome 6"/>
</dbReference>
<dbReference type="AlphaFoldDB" id="A0A7R8V641"/>
<protein>
    <recommendedName>
        <fullName evidence="12">Nicalin</fullName>
    </recommendedName>
</protein>
<evidence type="ECO:0000256" key="8">
    <source>
        <dbReference type="ARBA" id="ARBA00023180"/>
    </source>
</evidence>
<comment type="subcellular location">
    <subcellularLocation>
        <location evidence="1">Endoplasmic reticulum membrane</location>
        <topology evidence="1">Single-pass membrane protein</topology>
    </subcellularLocation>
</comment>
<evidence type="ECO:0000256" key="9">
    <source>
        <dbReference type="SAM" id="Phobius"/>
    </source>
</evidence>
<dbReference type="EMBL" id="LR899014">
    <property type="protein sequence ID" value="CAD7092365.1"/>
    <property type="molecule type" value="Genomic_DNA"/>
</dbReference>
<dbReference type="GO" id="GO:0005789">
    <property type="term" value="C:endoplasmic reticulum membrane"/>
    <property type="evidence" value="ECO:0007669"/>
    <property type="project" value="UniProtKB-SubCell"/>
</dbReference>
<keyword evidence="3 9" id="KW-0812">Transmembrane</keyword>
<accession>A0A7R8V641</accession>
<organism evidence="10 11">
    <name type="scientific">Hermetia illucens</name>
    <name type="common">Black soldier fly</name>
    <dbReference type="NCBI Taxonomy" id="343691"/>
    <lineage>
        <taxon>Eukaryota</taxon>
        <taxon>Metazoa</taxon>
        <taxon>Ecdysozoa</taxon>
        <taxon>Arthropoda</taxon>
        <taxon>Hexapoda</taxon>
        <taxon>Insecta</taxon>
        <taxon>Pterygota</taxon>
        <taxon>Neoptera</taxon>
        <taxon>Endopterygota</taxon>
        <taxon>Diptera</taxon>
        <taxon>Brachycera</taxon>
        <taxon>Stratiomyomorpha</taxon>
        <taxon>Stratiomyidae</taxon>
        <taxon>Hermetiinae</taxon>
        <taxon>Hermetia</taxon>
    </lineage>
</organism>
<evidence type="ECO:0000256" key="4">
    <source>
        <dbReference type="ARBA" id="ARBA00022729"/>
    </source>
</evidence>
<keyword evidence="7 9" id="KW-0472">Membrane</keyword>
<evidence type="ECO:0000313" key="10">
    <source>
        <dbReference type="EMBL" id="CAD7092365.1"/>
    </source>
</evidence>
<keyword evidence="8" id="KW-0325">Glycoprotein</keyword>
<dbReference type="OrthoDB" id="5913609at2759"/>
<evidence type="ECO:0000256" key="1">
    <source>
        <dbReference type="ARBA" id="ARBA00004389"/>
    </source>
</evidence>
<evidence type="ECO:0008006" key="12">
    <source>
        <dbReference type="Google" id="ProtNLM"/>
    </source>
</evidence>
<evidence type="ECO:0000256" key="6">
    <source>
        <dbReference type="ARBA" id="ARBA00022989"/>
    </source>
</evidence>
<reference evidence="10 11" key="1">
    <citation type="submission" date="2020-11" db="EMBL/GenBank/DDBJ databases">
        <authorList>
            <person name="Wallbank WR R."/>
            <person name="Pardo Diaz C."/>
            <person name="Kozak K."/>
            <person name="Martin S."/>
            <person name="Jiggins C."/>
            <person name="Moest M."/>
            <person name="Warren A I."/>
            <person name="Generalovic N T."/>
            <person name="Byers J.R.P. K."/>
            <person name="Montejo-Kovacevich G."/>
            <person name="Yen C E."/>
        </authorList>
    </citation>
    <scope>NUCLEOTIDE SEQUENCE [LARGE SCALE GENOMIC DNA]</scope>
</reference>
<evidence type="ECO:0000256" key="5">
    <source>
        <dbReference type="ARBA" id="ARBA00022824"/>
    </source>
</evidence>
<dbReference type="PANTHER" id="PTHR31826">
    <property type="entry name" value="NICALIN"/>
    <property type="match status" value="1"/>
</dbReference>